<keyword evidence="4" id="KW-0029">Amino-acid transport</keyword>
<proteinExistence type="inferred from homology"/>
<dbReference type="Gene3D" id="3.40.50.2300">
    <property type="match status" value="2"/>
</dbReference>
<evidence type="ECO:0000313" key="8">
    <source>
        <dbReference type="Proteomes" id="UP000295418"/>
    </source>
</evidence>
<evidence type="ECO:0000256" key="2">
    <source>
        <dbReference type="ARBA" id="ARBA00022448"/>
    </source>
</evidence>
<evidence type="ECO:0000256" key="5">
    <source>
        <dbReference type="SAM" id="SignalP"/>
    </source>
</evidence>
<dbReference type="InterPro" id="IPR028082">
    <property type="entry name" value="Peripla_BP_I"/>
</dbReference>
<dbReference type="PANTHER" id="PTHR30483:SF38">
    <property type="entry name" value="BLR7848 PROTEIN"/>
    <property type="match status" value="1"/>
</dbReference>
<dbReference type="Proteomes" id="UP000295418">
    <property type="component" value="Unassembled WGS sequence"/>
</dbReference>
<organism evidence="7 8">
    <name type="scientific">Paenibacillus albiflavus</name>
    <dbReference type="NCBI Taxonomy" id="2545760"/>
    <lineage>
        <taxon>Bacteria</taxon>
        <taxon>Bacillati</taxon>
        <taxon>Bacillota</taxon>
        <taxon>Bacilli</taxon>
        <taxon>Bacillales</taxon>
        <taxon>Paenibacillaceae</taxon>
        <taxon>Paenibacillus</taxon>
    </lineage>
</organism>
<sequence length="404" mass="42531">MKKSLSIFISLMLLIVIAACGGGNATSSQAPAATSNSGASTPTPAGGSETIKIGGVFSASGGSSTLGKPQMDTLKMLVDEANAAGGIGGKKIELYSYDDKSDQNEAVLNMKKLLEQDKVSVVVGGTISGNALAIIPVAEKAKVPLIAVAASKNINNPTKTYVFKTAQGDDLVVPRVIDYLKANNLTNIAWLNVDNSFGSSALEEFKSLAPAAGIKAVIEDVFEPTVNDAKPMLTRVKNANPQAIIIWGTTQESAVVTKNVRELGITLPIIESHGIANSQFIDLAGDAANGVIFPAGSLLVSGQLGDDNAQKKVLEQYKKQFEDKYGYAASTFGGHVWDAFEIIKKAVETAGTDPGKLRDAIENETKDFVGVSGIFTMSAVNHNGLKPDALSMIEIKDKKWNLKK</sequence>
<accession>A0A4R4EHV0</accession>
<feature type="chain" id="PRO_5038568556" evidence="5">
    <location>
        <begin position="19"/>
        <end position="404"/>
    </location>
</feature>
<name>A0A4R4EHV0_9BACL</name>
<keyword evidence="2" id="KW-0813">Transport</keyword>
<evidence type="ECO:0000313" key="7">
    <source>
        <dbReference type="EMBL" id="TCZ77758.1"/>
    </source>
</evidence>
<protein>
    <submittedName>
        <fullName evidence="7">ABC transporter substrate-binding protein</fullName>
    </submittedName>
</protein>
<dbReference type="PANTHER" id="PTHR30483">
    <property type="entry name" value="LEUCINE-SPECIFIC-BINDING PROTEIN"/>
    <property type="match status" value="1"/>
</dbReference>
<dbReference type="CDD" id="cd06333">
    <property type="entry name" value="PBP1_ABC_RPA1789-like"/>
    <property type="match status" value="1"/>
</dbReference>
<feature type="domain" description="Leucine-binding protein" evidence="6">
    <location>
        <begin position="50"/>
        <end position="386"/>
    </location>
</feature>
<keyword evidence="3 5" id="KW-0732">Signal</keyword>
<comment type="similarity">
    <text evidence="1">Belongs to the leucine-binding protein family.</text>
</comment>
<evidence type="ECO:0000256" key="3">
    <source>
        <dbReference type="ARBA" id="ARBA00022729"/>
    </source>
</evidence>
<dbReference type="OrthoDB" id="9783240at2"/>
<dbReference type="InterPro" id="IPR000709">
    <property type="entry name" value="Leu_Ile_Val-bd"/>
</dbReference>
<dbReference type="AlphaFoldDB" id="A0A4R4EHV0"/>
<comment type="caution">
    <text evidence="7">The sequence shown here is derived from an EMBL/GenBank/DDBJ whole genome shotgun (WGS) entry which is preliminary data.</text>
</comment>
<dbReference type="InterPro" id="IPR028081">
    <property type="entry name" value="Leu-bd"/>
</dbReference>
<keyword evidence="8" id="KW-1185">Reference proteome</keyword>
<evidence type="ECO:0000256" key="1">
    <source>
        <dbReference type="ARBA" id="ARBA00010062"/>
    </source>
</evidence>
<dbReference type="PROSITE" id="PS51257">
    <property type="entry name" value="PROKAR_LIPOPROTEIN"/>
    <property type="match status" value="1"/>
</dbReference>
<reference evidence="7 8" key="1">
    <citation type="submission" date="2019-03" db="EMBL/GenBank/DDBJ databases">
        <authorList>
            <person name="Kim M.K.M."/>
        </authorList>
    </citation>
    <scope>NUCLEOTIDE SEQUENCE [LARGE SCALE GENOMIC DNA]</scope>
    <source>
        <strain evidence="7 8">18JY21-1</strain>
    </source>
</reference>
<dbReference type="Pfam" id="PF13458">
    <property type="entry name" value="Peripla_BP_6"/>
    <property type="match status" value="1"/>
</dbReference>
<dbReference type="RefSeq" id="WP_132417842.1">
    <property type="nucleotide sequence ID" value="NZ_SKFG01000008.1"/>
</dbReference>
<dbReference type="PRINTS" id="PR00337">
    <property type="entry name" value="LEUILEVALBP"/>
</dbReference>
<gene>
    <name evidence="7" type="ORF">E0485_09775</name>
</gene>
<evidence type="ECO:0000256" key="4">
    <source>
        <dbReference type="ARBA" id="ARBA00022970"/>
    </source>
</evidence>
<feature type="signal peptide" evidence="5">
    <location>
        <begin position="1"/>
        <end position="18"/>
    </location>
</feature>
<dbReference type="EMBL" id="SKFG01000008">
    <property type="protein sequence ID" value="TCZ77758.1"/>
    <property type="molecule type" value="Genomic_DNA"/>
</dbReference>
<evidence type="ECO:0000259" key="6">
    <source>
        <dbReference type="Pfam" id="PF13458"/>
    </source>
</evidence>
<dbReference type="InterPro" id="IPR051010">
    <property type="entry name" value="BCAA_transport"/>
</dbReference>
<dbReference type="GO" id="GO:0006865">
    <property type="term" value="P:amino acid transport"/>
    <property type="evidence" value="ECO:0007669"/>
    <property type="project" value="UniProtKB-KW"/>
</dbReference>
<dbReference type="SUPFAM" id="SSF53822">
    <property type="entry name" value="Periplasmic binding protein-like I"/>
    <property type="match status" value="1"/>
</dbReference>